<name>A0A2S6MYL5_RHOGL</name>
<dbReference type="PANTHER" id="PTHR33055">
    <property type="entry name" value="TRANSPOSASE FOR INSERTION SEQUENCE ELEMENT IS1111A"/>
    <property type="match status" value="1"/>
</dbReference>
<feature type="domain" description="Transposase IS110-like N-terminal" evidence="1">
    <location>
        <begin position="9"/>
        <end position="156"/>
    </location>
</feature>
<evidence type="ECO:0000259" key="2">
    <source>
        <dbReference type="Pfam" id="PF02371"/>
    </source>
</evidence>
<evidence type="ECO:0000313" key="4">
    <source>
        <dbReference type="Proteomes" id="UP000239724"/>
    </source>
</evidence>
<dbReference type="InterPro" id="IPR047650">
    <property type="entry name" value="Transpos_IS110"/>
</dbReference>
<dbReference type="GO" id="GO:0004803">
    <property type="term" value="F:transposase activity"/>
    <property type="evidence" value="ECO:0007669"/>
    <property type="project" value="InterPro"/>
</dbReference>
<sequence length="423" mass="46402">MDVLYPRCAGLDVHKATIVACVRIMAGAKTTRACRTFETSTTGLQALLAWLTEQGCTHVAMEATGVYWKPVWNILSDGGFELIVANAAHIKAVPGRKSDVNDTTWIADLLACGLIRASFVPAQEFQELRALLRTRTQLTREQTRHSQRLQKTLEEANIKLDSAISDVMGVSGRRMVEAIIAGETNPVVLAALADRRIKTPRAELVEALRGRVTEHHRFMLRLYLDQHDRVAEAIATIDAEIDTVVAHMDHKEVAGQAAFRALILLLTTVPGVGQLAATIILAEIGTDMSRFPTAGHLLSWAGFCPGQNESAGKRRSAKLRKGAPWLKVILVQCARAASRTKGKYYKAQFWRLCARHGKKKAACAVAASMLTAIYHMLKDGTEHQDLGAEYFDRRPPEAKAKKLVGQLAKLGFAVELRPIAEAA</sequence>
<dbReference type="GO" id="GO:0003677">
    <property type="term" value="F:DNA binding"/>
    <property type="evidence" value="ECO:0007669"/>
    <property type="project" value="InterPro"/>
</dbReference>
<dbReference type="PANTHER" id="PTHR33055:SF15">
    <property type="entry name" value="TRANSPOSASE-RELATED"/>
    <property type="match status" value="1"/>
</dbReference>
<feature type="domain" description="Transposase IS116/IS110/IS902 C-terminal" evidence="2">
    <location>
        <begin position="265"/>
        <end position="344"/>
    </location>
</feature>
<evidence type="ECO:0000313" key="3">
    <source>
        <dbReference type="EMBL" id="PPQ27464.1"/>
    </source>
</evidence>
<gene>
    <name evidence="3" type="ORF">CCS01_27320</name>
</gene>
<reference evidence="3 4" key="1">
    <citation type="journal article" date="2018" name="Arch. Microbiol.">
        <title>New insights into the metabolic potential of the phototrophic purple bacterium Rhodopila globiformis DSM 161(T) from its draft genome sequence and evidence for a vanadium-dependent nitrogenase.</title>
        <authorList>
            <person name="Imhoff J.F."/>
            <person name="Rahn T."/>
            <person name="Kunzel S."/>
            <person name="Neulinger S.C."/>
        </authorList>
    </citation>
    <scope>NUCLEOTIDE SEQUENCE [LARGE SCALE GENOMIC DNA]</scope>
    <source>
        <strain evidence="3 4">DSM 161</strain>
    </source>
</reference>
<dbReference type="RefSeq" id="WP_104521993.1">
    <property type="nucleotide sequence ID" value="NZ_NHRY01000258.1"/>
</dbReference>
<organism evidence="3 4">
    <name type="scientific">Rhodopila globiformis</name>
    <name type="common">Rhodopseudomonas globiformis</name>
    <dbReference type="NCBI Taxonomy" id="1071"/>
    <lineage>
        <taxon>Bacteria</taxon>
        <taxon>Pseudomonadati</taxon>
        <taxon>Pseudomonadota</taxon>
        <taxon>Alphaproteobacteria</taxon>
        <taxon>Acetobacterales</taxon>
        <taxon>Acetobacteraceae</taxon>
        <taxon>Rhodopila</taxon>
    </lineage>
</organism>
<proteinExistence type="predicted"/>
<dbReference type="NCBIfam" id="NF033542">
    <property type="entry name" value="transpos_IS110"/>
    <property type="match status" value="1"/>
</dbReference>
<dbReference type="OrthoDB" id="9815354at2"/>
<dbReference type="InterPro" id="IPR003346">
    <property type="entry name" value="Transposase_20"/>
</dbReference>
<dbReference type="Proteomes" id="UP000239724">
    <property type="component" value="Unassembled WGS sequence"/>
</dbReference>
<comment type="caution">
    <text evidence="3">The sequence shown here is derived from an EMBL/GenBank/DDBJ whole genome shotgun (WGS) entry which is preliminary data.</text>
</comment>
<dbReference type="GO" id="GO:0006313">
    <property type="term" value="P:DNA transposition"/>
    <property type="evidence" value="ECO:0007669"/>
    <property type="project" value="InterPro"/>
</dbReference>
<dbReference type="AlphaFoldDB" id="A0A2S6MYL5"/>
<dbReference type="Pfam" id="PF01548">
    <property type="entry name" value="DEDD_Tnp_IS110"/>
    <property type="match status" value="1"/>
</dbReference>
<evidence type="ECO:0000259" key="1">
    <source>
        <dbReference type="Pfam" id="PF01548"/>
    </source>
</evidence>
<accession>A0A2S6MYL5</accession>
<dbReference type="EMBL" id="NHRY01000258">
    <property type="protein sequence ID" value="PPQ27464.1"/>
    <property type="molecule type" value="Genomic_DNA"/>
</dbReference>
<keyword evidence="4" id="KW-1185">Reference proteome</keyword>
<dbReference type="Pfam" id="PF02371">
    <property type="entry name" value="Transposase_20"/>
    <property type="match status" value="1"/>
</dbReference>
<protein>
    <submittedName>
        <fullName evidence="3">IS110 family transposase</fullName>
    </submittedName>
</protein>
<dbReference type="InterPro" id="IPR002525">
    <property type="entry name" value="Transp_IS110-like_N"/>
</dbReference>